<organism evidence="8 9">
    <name type="scientific">Natronobacterium lacisalsi AJ5</name>
    <dbReference type="NCBI Taxonomy" id="358396"/>
    <lineage>
        <taxon>Archaea</taxon>
        <taxon>Methanobacteriati</taxon>
        <taxon>Methanobacteriota</taxon>
        <taxon>Stenosarchaea group</taxon>
        <taxon>Halobacteria</taxon>
        <taxon>Halobacteriales</taxon>
        <taxon>Natrialbaceae</taxon>
        <taxon>Natronobacterium</taxon>
    </lineage>
</organism>
<reference evidence="8 9" key="1">
    <citation type="journal article" date="2011" name="J. Bacteriol.">
        <title>Genome sequence of Halobiforma lacisalsi AJ5, an extremely halophilic archaeon which harbors a bop gene.</title>
        <authorList>
            <person name="Jiang X."/>
            <person name="Wang S."/>
            <person name="Cheng H."/>
            <person name="Huo Y."/>
            <person name="Zhang X."/>
            <person name="Zhu X."/>
            <person name="Han X."/>
            <person name="Ni P."/>
            <person name="Wu M."/>
        </authorList>
    </citation>
    <scope>NUCLEOTIDE SEQUENCE [LARGE SCALE GENOMIC DNA]</scope>
    <source>
        <strain evidence="8 9">AJ5</strain>
    </source>
</reference>
<evidence type="ECO:0000256" key="4">
    <source>
        <dbReference type="ARBA" id="ARBA00023136"/>
    </source>
</evidence>
<feature type="domain" description="ABC transmembrane type-1" evidence="7">
    <location>
        <begin position="87"/>
        <end position="306"/>
    </location>
</feature>
<dbReference type="SUPFAM" id="SSF161098">
    <property type="entry name" value="MetI-like"/>
    <property type="match status" value="1"/>
</dbReference>
<dbReference type="KEGG" id="hlc:CHINAEXTREME17625"/>
<name>A0A1P8LWF6_NATLA</name>
<gene>
    <name evidence="8" type="ORF">CHINAEXTREME_17625</name>
</gene>
<dbReference type="NCBIfam" id="TIGR02138">
    <property type="entry name" value="phosphate_pstC"/>
    <property type="match status" value="1"/>
</dbReference>
<keyword evidence="4 5" id="KW-0472">Membrane</keyword>
<evidence type="ECO:0000313" key="9">
    <source>
        <dbReference type="Proteomes" id="UP000186547"/>
    </source>
</evidence>
<evidence type="ECO:0000256" key="1">
    <source>
        <dbReference type="ARBA" id="ARBA00004141"/>
    </source>
</evidence>
<dbReference type="InterPro" id="IPR011864">
    <property type="entry name" value="Phosphate_PstC"/>
</dbReference>
<evidence type="ECO:0000313" key="8">
    <source>
        <dbReference type="EMBL" id="APX00137.1"/>
    </source>
</evidence>
<evidence type="ECO:0000256" key="3">
    <source>
        <dbReference type="ARBA" id="ARBA00022989"/>
    </source>
</evidence>
<dbReference type="Pfam" id="PF00528">
    <property type="entry name" value="BPD_transp_1"/>
    <property type="match status" value="1"/>
</dbReference>
<dbReference type="AlphaFoldDB" id="A0A1P8LWF6"/>
<dbReference type="PANTHER" id="PTHR42727">
    <property type="entry name" value="PHOSPHATE TRANSPORT SYSTEM PERMEASE PROTEIN"/>
    <property type="match status" value="1"/>
</dbReference>
<comment type="similarity">
    <text evidence="6">Belongs to the binding-protein-dependent transport system permease family. CysTW subfamily.</text>
</comment>
<dbReference type="PANTHER" id="PTHR42727:SF1">
    <property type="entry name" value="PHOSPHATE TRANSPORT SYSTEM PERMEASE"/>
    <property type="match status" value="1"/>
</dbReference>
<feature type="transmembrane region" description="Helical" evidence="5">
    <location>
        <begin position="20"/>
        <end position="41"/>
    </location>
</feature>
<feature type="transmembrane region" description="Helical" evidence="5">
    <location>
        <begin position="124"/>
        <end position="148"/>
    </location>
</feature>
<dbReference type="Gene3D" id="1.10.3720.10">
    <property type="entry name" value="MetI-like"/>
    <property type="match status" value="1"/>
</dbReference>
<keyword evidence="5" id="KW-0813">Transport</keyword>
<keyword evidence="3 5" id="KW-1133">Transmembrane helix</keyword>
<feature type="transmembrane region" description="Helical" evidence="5">
    <location>
        <begin position="284"/>
        <end position="305"/>
    </location>
</feature>
<protein>
    <recommendedName>
        <fullName evidence="6">Phosphate transport system permease protein</fullName>
    </recommendedName>
</protein>
<accession>A0A1P8LWF6</accession>
<proteinExistence type="inferred from homology"/>
<dbReference type="Proteomes" id="UP000186547">
    <property type="component" value="Chromosome"/>
</dbReference>
<dbReference type="InterPro" id="IPR035906">
    <property type="entry name" value="MetI-like_sf"/>
</dbReference>
<dbReference type="GO" id="GO:0006817">
    <property type="term" value="P:phosphate ion transport"/>
    <property type="evidence" value="ECO:0007669"/>
    <property type="project" value="UniProtKB-KW"/>
</dbReference>
<sequence length="317" mass="34835">MESEWQRPAETVRRERLYEYVLFGCMTLTVLITVGIIYSLFSDAIYFVDQYAGVLETSWTNAIRDFLFGTNWRPTIQPYRYGLLPLLSGTIVVTVASAAVALPCGLGAAIYISEYATERTRAYLKPALEILAGVPTVVYGYFALVYITPWLQKILPLSTFNAMSASIMVGIMIIPMVSSISEDALSSVPDELRQAGYGLGATKFDVSTRVVVPAALSGIFSSFILAISRAIGETMIVTMAAGQNPQMLILEPTSIHENLYDSIQTITAAMVQAAGSDVVGGTPVYWSMFALGLALFAFTFTMNLVAEYVKRRYREVY</sequence>
<feature type="transmembrane region" description="Helical" evidence="5">
    <location>
        <begin position="210"/>
        <end position="231"/>
    </location>
</feature>
<keyword evidence="6" id="KW-1003">Cell membrane</keyword>
<evidence type="ECO:0000256" key="6">
    <source>
        <dbReference type="RuleBase" id="RU363054"/>
    </source>
</evidence>
<dbReference type="GO" id="GO:0005315">
    <property type="term" value="F:phosphate transmembrane transporter activity"/>
    <property type="evidence" value="ECO:0007669"/>
    <property type="project" value="InterPro"/>
</dbReference>
<dbReference type="EMBL" id="CP019285">
    <property type="protein sequence ID" value="APX00137.1"/>
    <property type="molecule type" value="Genomic_DNA"/>
</dbReference>
<keyword evidence="6" id="KW-0592">Phosphate transport</keyword>
<evidence type="ECO:0000256" key="5">
    <source>
        <dbReference type="RuleBase" id="RU363032"/>
    </source>
</evidence>
<dbReference type="GO" id="GO:0005886">
    <property type="term" value="C:plasma membrane"/>
    <property type="evidence" value="ECO:0007669"/>
    <property type="project" value="UniProtKB-SubCell"/>
</dbReference>
<comment type="function">
    <text evidence="6">Part of the binding-protein-dependent transport system for phosphate; probably responsible for the translocation of the substrate across the membrane.</text>
</comment>
<feature type="transmembrane region" description="Helical" evidence="5">
    <location>
        <begin position="86"/>
        <end position="112"/>
    </location>
</feature>
<keyword evidence="2 5" id="KW-0812">Transmembrane</keyword>
<dbReference type="InterPro" id="IPR000515">
    <property type="entry name" value="MetI-like"/>
</dbReference>
<dbReference type="CDD" id="cd06261">
    <property type="entry name" value="TM_PBP2"/>
    <property type="match status" value="1"/>
</dbReference>
<feature type="transmembrane region" description="Helical" evidence="5">
    <location>
        <begin position="154"/>
        <end position="177"/>
    </location>
</feature>
<evidence type="ECO:0000256" key="2">
    <source>
        <dbReference type="ARBA" id="ARBA00022692"/>
    </source>
</evidence>
<dbReference type="PROSITE" id="PS50928">
    <property type="entry name" value="ABC_TM1"/>
    <property type="match status" value="1"/>
</dbReference>
<comment type="subcellular location">
    <subcellularLocation>
        <location evidence="5">Cell membrane</location>
        <topology evidence="5">Multi-pass membrane protein</topology>
    </subcellularLocation>
    <subcellularLocation>
        <location evidence="1">Membrane</location>
        <topology evidence="1">Multi-pass membrane protein</topology>
    </subcellularLocation>
</comment>
<evidence type="ECO:0000259" key="7">
    <source>
        <dbReference type="PROSITE" id="PS50928"/>
    </source>
</evidence>